<dbReference type="AlphaFoldDB" id="A0A972FA50"/>
<reference evidence="1" key="1">
    <citation type="submission" date="2019-12" db="EMBL/GenBank/DDBJ databases">
        <title>Comparative genomics gives insights into the taxonomy of the Azoarcus-Aromatoleum group and reveals separate origins of nif in the plant-associated Azoarcus and non-plant-associated Aromatoleum sub-groups.</title>
        <authorList>
            <person name="Lafos M."/>
            <person name="Maluk M."/>
            <person name="Batista M."/>
            <person name="Junghare M."/>
            <person name="Carmona M."/>
            <person name="Faoro H."/>
            <person name="Cruz L.M."/>
            <person name="Battistoni F."/>
            <person name="De Souza E."/>
            <person name="Pedrosa F."/>
            <person name="Chen W.-M."/>
            <person name="Poole P.S."/>
            <person name="Dixon R.A."/>
            <person name="James E.K."/>
        </authorList>
    </citation>
    <scope>NUCLEOTIDE SEQUENCE</scope>
    <source>
        <strain evidence="1">NSC3</strain>
    </source>
</reference>
<dbReference type="Gene3D" id="3.40.50.11310">
    <property type="entry name" value="Bacterial phosphonate metabolism protein PhnH"/>
    <property type="match status" value="1"/>
</dbReference>
<organism evidence="1 2">
    <name type="scientific">Azoarcus taiwanensis</name>
    <dbReference type="NCBI Taxonomy" id="666964"/>
    <lineage>
        <taxon>Bacteria</taxon>
        <taxon>Pseudomonadati</taxon>
        <taxon>Pseudomonadota</taxon>
        <taxon>Betaproteobacteria</taxon>
        <taxon>Rhodocyclales</taxon>
        <taxon>Zoogloeaceae</taxon>
        <taxon>Azoarcus</taxon>
    </lineage>
</organism>
<dbReference type="EMBL" id="WTVM01000238">
    <property type="protein sequence ID" value="NMG05203.1"/>
    <property type="molecule type" value="Genomic_DNA"/>
</dbReference>
<sequence length="205" mass="22052">MTLRNAIAAGFADPVHDAQQVFRNALEALSRPGRVQTLPALAEAIPGLQPAAAAIALTLVDFETPVWLSPACRAAADFLRFHCGCTIVAEPAAACFAFASGWNEVPPFDCFNLGDDVEPESSTTLVVEVERLEKSESLVLTGPGIEQRQRLATGAIPAERIAERTALQVLFPRGIDLFLTHDRQVCGLPRTTRVQILGSEACMSR</sequence>
<dbReference type="Proteomes" id="UP000599523">
    <property type="component" value="Unassembled WGS sequence"/>
</dbReference>
<dbReference type="SUPFAM" id="SSF159709">
    <property type="entry name" value="PhnH-like"/>
    <property type="match status" value="1"/>
</dbReference>
<keyword evidence="1" id="KW-0456">Lyase</keyword>
<dbReference type="PIRSF" id="PIRSF020680">
    <property type="entry name" value="PhnH"/>
    <property type="match status" value="1"/>
</dbReference>
<dbReference type="InterPro" id="IPR008772">
    <property type="entry name" value="Phosphonate_metab_PhnH"/>
</dbReference>
<dbReference type="InterPro" id="IPR038058">
    <property type="entry name" value="PhnH-like_sp"/>
</dbReference>
<name>A0A972FA50_9RHOO</name>
<accession>A0A972FA50</accession>
<dbReference type="NCBIfam" id="TIGR03292">
    <property type="entry name" value="PhnH_redo"/>
    <property type="match status" value="1"/>
</dbReference>
<dbReference type="GO" id="GO:0016829">
    <property type="term" value="F:lyase activity"/>
    <property type="evidence" value="ECO:0007669"/>
    <property type="project" value="UniProtKB-KW"/>
</dbReference>
<proteinExistence type="predicted"/>
<gene>
    <name evidence="1" type="primary">phnH</name>
    <name evidence="1" type="ORF">GPA21_19895</name>
</gene>
<comment type="caution">
    <text evidence="1">The sequence shown here is derived from an EMBL/GenBank/DDBJ whole genome shotgun (WGS) entry which is preliminary data.</text>
</comment>
<evidence type="ECO:0000313" key="2">
    <source>
        <dbReference type="Proteomes" id="UP000599523"/>
    </source>
</evidence>
<protein>
    <submittedName>
        <fullName evidence="1">Phosphonate C-P lyase system protein PhnH</fullName>
    </submittedName>
</protein>
<dbReference type="Pfam" id="PF05845">
    <property type="entry name" value="PhnH"/>
    <property type="match status" value="1"/>
</dbReference>
<dbReference type="RefSeq" id="WP_168989803.1">
    <property type="nucleotide sequence ID" value="NZ_CAWPHM010000153.1"/>
</dbReference>
<keyword evidence="2" id="KW-1185">Reference proteome</keyword>
<dbReference type="GO" id="GO:0019634">
    <property type="term" value="P:organic phosphonate metabolic process"/>
    <property type="evidence" value="ECO:0007669"/>
    <property type="project" value="InterPro"/>
</dbReference>
<evidence type="ECO:0000313" key="1">
    <source>
        <dbReference type="EMBL" id="NMG05203.1"/>
    </source>
</evidence>